<dbReference type="Pfam" id="PF20530">
    <property type="entry name" value="DUF6745"/>
    <property type="match status" value="1"/>
</dbReference>
<evidence type="ECO:0000313" key="3">
    <source>
        <dbReference type="Proteomes" id="UP000254869"/>
    </source>
</evidence>
<sequence length="227" mass="25354">MRAVLDAAHEGGDNPLWTWNSTSGWCSVWAEFPWGRSESAAPLWRAWAEVDRLCGAWWPGERTCVVAERPRVLRTEPAGDLDEVRLHCADGPAVRYVDGWELYFWHGVRVPQWVITAPTAAAVDAETNIEIRRCAIENLGWPAYLEQAGTRLVATAPDPGNDGFELLLYDMARDRRVVVATNGSLERDGTRRRYGLSVPGHFTDPIAAVAWTYGLSAAQYCLLVQRT</sequence>
<keyword evidence="3" id="KW-1185">Reference proteome</keyword>
<organism evidence="2 3">
    <name type="scientific">Nocardia pseudobrasiliensis</name>
    <dbReference type="NCBI Taxonomy" id="45979"/>
    <lineage>
        <taxon>Bacteria</taxon>
        <taxon>Bacillati</taxon>
        <taxon>Actinomycetota</taxon>
        <taxon>Actinomycetes</taxon>
        <taxon>Mycobacteriales</taxon>
        <taxon>Nocardiaceae</taxon>
        <taxon>Nocardia</taxon>
    </lineage>
</organism>
<feature type="domain" description="DUF6745" evidence="1">
    <location>
        <begin position="45"/>
        <end position="221"/>
    </location>
</feature>
<name>A0A370HYM2_9NOCA</name>
<dbReference type="InterPro" id="IPR046633">
    <property type="entry name" value="DUF6745"/>
</dbReference>
<dbReference type="AlphaFoldDB" id="A0A370HYM2"/>
<evidence type="ECO:0000259" key="1">
    <source>
        <dbReference type="Pfam" id="PF20530"/>
    </source>
</evidence>
<reference evidence="2 3" key="1">
    <citation type="submission" date="2018-07" db="EMBL/GenBank/DDBJ databases">
        <title>Genomic Encyclopedia of Type Strains, Phase IV (KMG-IV): sequencing the most valuable type-strain genomes for metagenomic binning, comparative biology and taxonomic classification.</title>
        <authorList>
            <person name="Goeker M."/>
        </authorList>
    </citation>
    <scope>NUCLEOTIDE SEQUENCE [LARGE SCALE GENOMIC DNA]</scope>
    <source>
        <strain evidence="2 3">DSM 44290</strain>
    </source>
</reference>
<dbReference type="STRING" id="1210086.GCA_001613105_06975"/>
<proteinExistence type="predicted"/>
<dbReference type="Proteomes" id="UP000254869">
    <property type="component" value="Unassembled WGS sequence"/>
</dbReference>
<dbReference type="EMBL" id="QQBC01000010">
    <property type="protein sequence ID" value="RDI63612.1"/>
    <property type="molecule type" value="Genomic_DNA"/>
</dbReference>
<protein>
    <recommendedName>
        <fullName evidence="1">DUF6745 domain-containing protein</fullName>
    </recommendedName>
</protein>
<gene>
    <name evidence="2" type="ORF">DFR76_110309</name>
</gene>
<evidence type="ECO:0000313" key="2">
    <source>
        <dbReference type="EMBL" id="RDI63612.1"/>
    </source>
</evidence>
<accession>A0A370HYM2</accession>
<comment type="caution">
    <text evidence="2">The sequence shown here is derived from an EMBL/GenBank/DDBJ whole genome shotgun (WGS) entry which is preliminary data.</text>
</comment>